<dbReference type="AlphaFoldDB" id="A0A7R7EMY4"/>
<dbReference type="SFLD" id="SFLDS00003">
    <property type="entry name" value="Haloacid_Dehalogenase"/>
    <property type="match status" value="1"/>
</dbReference>
<gene>
    <name evidence="1" type="ORF">bsdtb5_32100</name>
</gene>
<dbReference type="KEGG" id="ahb:bsdtb5_32100"/>
<proteinExistence type="predicted"/>
<dbReference type="Pfam" id="PF13419">
    <property type="entry name" value="HAD_2"/>
    <property type="match status" value="1"/>
</dbReference>
<dbReference type="GO" id="GO:0004713">
    <property type="term" value="F:protein tyrosine kinase activity"/>
    <property type="evidence" value="ECO:0007669"/>
    <property type="project" value="TreeGrafter"/>
</dbReference>
<dbReference type="Gene3D" id="1.10.150.240">
    <property type="entry name" value="Putative phosphatase, domain 2"/>
    <property type="match status" value="1"/>
</dbReference>
<dbReference type="InterPro" id="IPR036412">
    <property type="entry name" value="HAD-like_sf"/>
</dbReference>
<dbReference type="InterPro" id="IPR023214">
    <property type="entry name" value="HAD_sf"/>
</dbReference>
<dbReference type="PANTHER" id="PTHR43434:SF20">
    <property type="entry name" value="5'-NUCLEOTIDASE"/>
    <property type="match status" value="1"/>
</dbReference>
<evidence type="ECO:0000313" key="2">
    <source>
        <dbReference type="Proteomes" id="UP000595897"/>
    </source>
</evidence>
<protein>
    <submittedName>
        <fullName evidence="1">Phosphoglycolate phosphatase</fullName>
    </submittedName>
</protein>
<dbReference type="RefSeq" id="WP_271713003.1">
    <property type="nucleotide sequence ID" value="NZ_AP024169.1"/>
</dbReference>
<dbReference type="EMBL" id="AP024169">
    <property type="protein sequence ID" value="BCN31915.1"/>
    <property type="molecule type" value="Genomic_DNA"/>
</dbReference>
<dbReference type="FunFam" id="3.40.50.1000:FF:000022">
    <property type="entry name" value="Phosphoglycolate phosphatase"/>
    <property type="match status" value="1"/>
</dbReference>
<evidence type="ECO:0000313" key="1">
    <source>
        <dbReference type="EMBL" id="BCN31915.1"/>
    </source>
</evidence>
<name>A0A7R7EMY4_9FIRM</name>
<organism evidence="1 2">
    <name type="scientific">Anaeromicropila herbilytica</name>
    <dbReference type="NCBI Taxonomy" id="2785025"/>
    <lineage>
        <taxon>Bacteria</taxon>
        <taxon>Bacillati</taxon>
        <taxon>Bacillota</taxon>
        <taxon>Clostridia</taxon>
        <taxon>Lachnospirales</taxon>
        <taxon>Lachnospiraceae</taxon>
        <taxon>Anaeromicropila</taxon>
    </lineage>
</organism>
<dbReference type="SUPFAM" id="SSF56784">
    <property type="entry name" value="HAD-like"/>
    <property type="match status" value="1"/>
</dbReference>
<sequence>MKKKKYEFILFDLDGTLTDPKVGITKSVQYALAKYDIKVDNLEELESFIGPPLGESFKEFYSFTDEEARQAIEYYREYFGEQGIFENEVYPQIPILLEELKKKDKVLIVATSKPTVFAKKILEYFNLENYFDLVVGSNLDGTRTYKAEVIQYAFSELGIEDLNKAVMIGDRKHDVIGGNKNGIDTIAVTYGYGSYEELKDVNPTYFADSIKDILDIIVHDSAS</sequence>
<accession>A0A7R7EMY4</accession>
<keyword evidence="2" id="KW-1185">Reference proteome</keyword>
<dbReference type="InterPro" id="IPR023198">
    <property type="entry name" value="PGP-like_dom2"/>
</dbReference>
<dbReference type="Proteomes" id="UP000595897">
    <property type="component" value="Chromosome"/>
</dbReference>
<reference evidence="1 2" key="1">
    <citation type="submission" date="2020-11" db="EMBL/GenBank/DDBJ databases">
        <title>Draft genome sequencing of a Lachnospiraceae strain isolated from anoxic soil subjected to BSD treatment.</title>
        <authorList>
            <person name="Uek A."/>
            <person name="Tonouchi A."/>
        </authorList>
    </citation>
    <scope>NUCLEOTIDE SEQUENCE [LARGE SCALE GENOMIC DNA]</scope>
    <source>
        <strain evidence="1 2">TB5</strain>
    </source>
</reference>
<dbReference type="SFLD" id="SFLDG01129">
    <property type="entry name" value="C1.5:_HAD__Beta-PGM__Phosphata"/>
    <property type="match status" value="1"/>
</dbReference>
<dbReference type="Gene3D" id="3.40.50.1000">
    <property type="entry name" value="HAD superfamily/HAD-like"/>
    <property type="match status" value="1"/>
</dbReference>
<dbReference type="GO" id="GO:0005829">
    <property type="term" value="C:cytosol"/>
    <property type="evidence" value="ECO:0007669"/>
    <property type="project" value="TreeGrafter"/>
</dbReference>
<dbReference type="SFLD" id="SFLDG01135">
    <property type="entry name" value="C1.5.6:_HAD__Beta-PGM__Phospha"/>
    <property type="match status" value="1"/>
</dbReference>
<dbReference type="PANTHER" id="PTHR43434">
    <property type="entry name" value="PHOSPHOGLYCOLATE PHOSPHATASE"/>
    <property type="match status" value="1"/>
</dbReference>
<dbReference type="InterPro" id="IPR041492">
    <property type="entry name" value="HAD_2"/>
</dbReference>
<dbReference type="InterPro" id="IPR050155">
    <property type="entry name" value="HAD-like_hydrolase_sf"/>
</dbReference>
<dbReference type="CDD" id="cd04302">
    <property type="entry name" value="HAD_5NT"/>
    <property type="match status" value="1"/>
</dbReference>